<feature type="domain" description="TonB-dependent receptor plug" evidence="12">
    <location>
        <begin position="65"/>
        <end position="165"/>
    </location>
</feature>
<dbReference type="InterPro" id="IPR010104">
    <property type="entry name" value="TonB_rcpt_bac"/>
</dbReference>
<dbReference type="SUPFAM" id="SSF56935">
    <property type="entry name" value="Porins"/>
    <property type="match status" value="1"/>
</dbReference>
<evidence type="ECO:0000256" key="8">
    <source>
        <dbReference type="PROSITE-ProRule" id="PRU01360"/>
    </source>
</evidence>
<dbReference type="Proteomes" id="UP000218151">
    <property type="component" value="Unassembled WGS sequence"/>
</dbReference>
<evidence type="ECO:0000256" key="2">
    <source>
        <dbReference type="ARBA" id="ARBA00022448"/>
    </source>
</evidence>
<keyword evidence="2 8" id="KW-0813">Transport</keyword>
<keyword evidence="10" id="KW-0732">Signal</keyword>
<dbReference type="NCBIfam" id="TIGR01782">
    <property type="entry name" value="TonB-Xanth-Caul"/>
    <property type="match status" value="1"/>
</dbReference>
<evidence type="ECO:0000256" key="3">
    <source>
        <dbReference type="ARBA" id="ARBA00022452"/>
    </source>
</evidence>
<keyword evidence="3 8" id="KW-1134">Transmembrane beta strand</keyword>
<keyword evidence="6 8" id="KW-0472">Membrane</keyword>
<evidence type="ECO:0000259" key="12">
    <source>
        <dbReference type="Pfam" id="PF07715"/>
    </source>
</evidence>
<dbReference type="RefSeq" id="WP_095998772.1">
    <property type="nucleotide sequence ID" value="NZ_NSLI01000004.1"/>
</dbReference>
<evidence type="ECO:0000256" key="7">
    <source>
        <dbReference type="ARBA" id="ARBA00023237"/>
    </source>
</evidence>
<protein>
    <recommendedName>
        <fullName evidence="15">TonB-dependent receptor</fullName>
    </recommendedName>
</protein>
<evidence type="ECO:0000313" key="13">
    <source>
        <dbReference type="EMBL" id="PAX06946.1"/>
    </source>
</evidence>
<comment type="similarity">
    <text evidence="8 9">Belongs to the TonB-dependent receptor family.</text>
</comment>
<dbReference type="AlphaFoldDB" id="A0A2A2SCG1"/>
<dbReference type="PROSITE" id="PS51257">
    <property type="entry name" value="PROKAR_LIPOPROTEIN"/>
    <property type="match status" value="1"/>
</dbReference>
<dbReference type="Pfam" id="PF00593">
    <property type="entry name" value="TonB_dep_Rec_b-barrel"/>
    <property type="match status" value="1"/>
</dbReference>
<feature type="signal peptide" evidence="10">
    <location>
        <begin position="1"/>
        <end position="29"/>
    </location>
</feature>
<dbReference type="InterPro" id="IPR012910">
    <property type="entry name" value="Plug_dom"/>
</dbReference>
<evidence type="ECO:0000256" key="1">
    <source>
        <dbReference type="ARBA" id="ARBA00004571"/>
    </source>
</evidence>
<dbReference type="CDD" id="cd01347">
    <property type="entry name" value="ligand_gated_channel"/>
    <property type="match status" value="1"/>
</dbReference>
<dbReference type="PANTHER" id="PTHR40980">
    <property type="entry name" value="PLUG DOMAIN-CONTAINING PROTEIN"/>
    <property type="match status" value="1"/>
</dbReference>
<sequence>MRVHARGRLLASVAATSALIGMLACPAAAQTAEPGAAEQTSTDEPAQDIIVTGIRASLAQAIDRKRSADQVVDVITADDIGKLPDDNIAESIQRVTGVQITRDEGEGRGVNIRGLTAQTTINGRVQVGANSRNFDFRNLAAEFFQTIEVFKSPLASQPEGALGGTVNLVTRKPLDGKPVVSIGVEGLYADYAEKLDPRVSFFASDQFADDTLGVALSGAYQRRHVRSDYFQALSGWRRDTLSVNTGFDFNPGDTAQNRDVIRPADLRYRTQDGERTRYGVDGTIQWRPSDRFEVRFDGTYTRFENVFRNAWFRTLSNNPGSFVPGSLVISDQGSLLGGVFTNQRVEIDGRYESEPLNLYTFGGNARWEAGRLTVTADANYAKSDFKLISQFLRFEGVQPATVDFRFTGEDVPPTLALTNANGSPYDLFSPALYVPNLAQDRVFDGASEEIAGRLDFDYRVESGILQSIKAGVRLTTRDDTFRVGQTANQTGNRANPAFYDQATGRRLTIADAPLNTFNAPYPWRLFEDEGGTFPRGWLIHRYPADDPDVGSTAYLDAFNIRDFGGLINSVPEQSDIKEDTQAAYVMADFSGDIGSLPFRANAGVRYVRTEITSRGLFNNNGVVTPVEGSNVDERWLPAANITFNLRQDLLLRIAAARVLQRPAQASLATGYNINLSSGVASLGNPQLDPFLAKQVDVSLEWYPTRETLFSFAAFYKDVENFTAARTFTGPIPGVTQLDGDTDFVITQPVNAGGGKIKGFEVGVQLPLTFLPEAVRGFGVIANYTYSDSSTTSGQPIGGLSKQSANLIGYFERGGFSTRVAYSWRSRFAETGEGGNQALPLNIFEYIAPAGYLDASISYDFSPNFSLVLDGVNLLRTKQVRFTGIEERLRDLSITDRRISFGGRIRF</sequence>
<accession>A0A2A2SCG1</accession>
<comment type="caution">
    <text evidence="13">The sequence shown here is derived from an EMBL/GenBank/DDBJ whole genome shotgun (WGS) entry which is preliminary data.</text>
</comment>
<dbReference type="InterPro" id="IPR036942">
    <property type="entry name" value="Beta-barrel_TonB_sf"/>
</dbReference>
<evidence type="ECO:0000256" key="9">
    <source>
        <dbReference type="RuleBase" id="RU003357"/>
    </source>
</evidence>
<evidence type="ECO:0000256" key="10">
    <source>
        <dbReference type="SAM" id="SignalP"/>
    </source>
</evidence>
<evidence type="ECO:0000256" key="6">
    <source>
        <dbReference type="ARBA" id="ARBA00023136"/>
    </source>
</evidence>
<evidence type="ECO:0000256" key="4">
    <source>
        <dbReference type="ARBA" id="ARBA00022692"/>
    </source>
</evidence>
<keyword evidence="14" id="KW-1185">Reference proteome</keyword>
<keyword evidence="4 8" id="KW-0812">Transmembrane</keyword>
<dbReference type="Pfam" id="PF07715">
    <property type="entry name" value="Plug"/>
    <property type="match status" value="1"/>
</dbReference>
<organism evidence="13 14">
    <name type="scientific">Sphingomonas lenta</name>
    <dbReference type="NCBI Taxonomy" id="1141887"/>
    <lineage>
        <taxon>Bacteria</taxon>
        <taxon>Pseudomonadati</taxon>
        <taxon>Pseudomonadota</taxon>
        <taxon>Alphaproteobacteria</taxon>
        <taxon>Sphingomonadales</taxon>
        <taxon>Sphingomonadaceae</taxon>
        <taxon>Sphingomonas</taxon>
    </lineage>
</organism>
<dbReference type="InterPro" id="IPR000531">
    <property type="entry name" value="Beta-barrel_TonB"/>
</dbReference>
<dbReference type="PROSITE" id="PS52016">
    <property type="entry name" value="TONB_DEPENDENT_REC_3"/>
    <property type="match status" value="1"/>
</dbReference>
<keyword evidence="7 8" id="KW-0998">Cell outer membrane</keyword>
<name>A0A2A2SCG1_9SPHN</name>
<dbReference type="InterPro" id="IPR039426">
    <property type="entry name" value="TonB-dep_rcpt-like"/>
</dbReference>
<reference evidence="14" key="1">
    <citation type="submission" date="2017-09" db="EMBL/GenBank/DDBJ databases">
        <authorList>
            <person name="Feng G."/>
            <person name="Zhu H."/>
        </authorList>
    </citation>
    <scope>NUCLEOTIDE SEQUENCE [LARGE SCALE GENOMIC DNA]</scope>
    <source>
        <strain evidence="14">1PNM-20</strain>
    </source>
</reference>
<evidence type="ECO:0000313" key="14">
    <source>
        <dbReference type="Proteomes" id="UP000218151"/>
    </source>
</evidence>
<dbReference type="InterPro" id="IPR037066">
    <property type="entry name" value="Plug_dom_sf"/>
</dbReference>
<evidence type="ECO:0008006" key="15">
    <source>
        <dbReference type="Google" id="ProtNLM"/>
    </source>
</evidence>
<proteinExistence type="inferred from homology"/>
<dbReference type="PANTHER" id="PTHR40980:SF3">
    <property type="entry name" value="TONB-DEPENDENT RECEPTOR-LIKE BETA-BARREL DOMAIN-CONTAINING PROTEIN"/>
    <property type="match status" value="1"/>
</dbReference>
<evidence type="ECO:0000256" key="5">
    <source>
        <dbReference type="ARBA" id="ARBA00023077"/>
    </source>
</evidence>
<dbReference type="OrthoDB" id="5476657at2"/>
<feature type="chain" id="PRO_5013036686" description="TonB-dependent receptor" evidence="10">
    <location>
        <begin position="30"/>
        <end position="906"/>
    </location>
</feature>
<evidence type="ECO:0000259" key="11">
    <source>
        <dbReference type="Pfam" id="PF00593"/>
    </source>
</evidence>
<feature type="domain" description="TonB-dependent receptor-like beta-barrel" evidence="11">
    <location>
        <begin position="435"/>
        <end position="873"/>
    </location>
</feature>
<dbReference type="Gene3D" id="2.170.130.10">
    <property type="entry name" value="TonB-dependent receptor, plug domain"/>
    <property type="match status" value="1"/>
</dbReference>
<dbReference type="EMBL" id="NSLI01000004">
    <property type="protein sequence ID" value="PAX06946.1"/>
    <property type="molecule type" value="Genomic_DNA"/>
</dbReference>
<gene>
    <name evidence="13" type="ORF">CKY28_12820</name>
</gene>
<keyword evidence="5 9" id="KW-0798">TonB box</keyword>
<dbReference type="Gene3D" id="2.40.170.20">
    <property type="entry name" value="TonB-dependent receptor, beta-barrel domain"/>
    <property type="match status" value="1"/>
</dbReference>
<comment type="subcellular location">
    <subcellularLocation>
        <location evidence="1 8">Cell outer membrane</location>
        <topology evidence="1 8">Multi-pass membrane protein</topology>
    </subcellularLocation>
</comment>
<dbReference type="GO" id="GO:0009279">
    <property type="term" value="C:cell outer membrane"/>
    <property type="evidence" value="ECO:0007669"/>
    <property type="project" value="UniProtKB-SubCell"/>
</dbReference>